<sequence length="418" mass="44526">MRACPAIPTDMPVRAQFRTQEDYSVLDFASLLVAIGFSTAFLSVILLAAWKTSRRDGFLLTCATGALLIAVSVGLSVLDRLQPSVWLLAMALTLLMSGTANLYGSAAQFRLGSSPWRRIAVASLIPVVLTLAPLMPGYSGIAYAVSFLSTAVLLFLTSHQFWLARAQAPMTTLTIASLYFLVGVSFLPRAVLVLARDGIVVAGRPQNWAQDLSIMLVIGSIPALGALTMALSQIRTAQAHRREALTDPLTGLMNRRALFDAQQGGLAPASVAVLFDIDEFKSINDSHGHAMGDRVIVLFATALKDNLPASALAARIGGEEFALILRDTTLETAARHADEVRRRFVALVRAEADLTCTASAGIAGTGPHAAHADRVLAEADRALYDAKRGGRDRVVIAQPQAERPPLARADTAFRGSAG</sequence>
<dbReference type="InterPro" id="IPR029787">
    <property type="entry name" value="Nucleotide_cyclase"/>
</dbReference>
<feature type="transmembrane region" description="Helical" evidence="4">
    <location>
        <begin position="116"/>
        <end position="135"/>
    </location>
</feature>
<dbReference type="InterPro" id="IPR000160">
    <property type="entry name" value="GGDEF_dom"/>
</dbReference>
<evidence type="ECO:0000256" key="3">
    <source>
        <dbReference type="SAM" id="MobiDB-lite"/>
    </source>
</evidence>
<dbReference type="Proteomes" id="UP001549321">
    <property type="component" value="Unassembled WGS sequence"/>
</dbReference>
<evidence type="ECO:0000256" key="1">
    <source>
        <dbReference type="ARBA" id="ARBA00012528"/>
    </source>
</evidence>
<proteinExistence type="predicted"/>
<dbReference type="PROSITE" id="PS50887">
    <property type="entry name" value="GGDEF"/>
    <property type="match status" value="1"/>
</dbReference>
<keyword evidence="4" id="KW-1133">Transmembrane helix</keyword>
<dbReference type="InterPro" id="IPR050469">
    <property type="entry name" value="Diguanylate_Cyclase"/>
</dbReference>
<feature type="transmembrane region" description="Helical" evidence="4">
    <location>
        <begin position="57"/>
        <end position="78"/>
    </location>
</feature>
<feature type="transmembrane region" description="Helical" evidence="4">
    <location>
        <begin position="141"/>
        <end position="163"/>
    </location>
</feature>
<dbReference type="CDD" id="cd01949">
    <property type="entry name" value="GGDEF"/>
    <property type="match status" value="1"/>
</dbReference>
<reference evidence="6 7" key="1">
    <citation type="submission" date="2024-06" db="EMBL/GenBank/DDBJ databases">
        <title>Sorghum-associated microbial communities from plants grown in Nebraska, USA.</title>
        <authorList>
            <person name="Schachtman D."/>
        </authorList>
    </citation>
    <scope>NUCLEOTIDE SEQUENCE [LARGE SCALE GENOMIC DNA]</scope>
    <source>
        <strain evidence="6 7">3207</strain>
    </source>
</reference>
<evidence type="ECO:0000313" key="7">
    <source>
        <dbReference type="Proteomes" id="UP001549321"/>
    </source>
</evidence>
<keyword evidence="4" id="KW-0472">Membrane</keyword>
<name>A0ABV2QTI9_9HYPH</name>
<dbReference type="PANTHER" id="PTHR45138">
    <property type="entry name" value="REGULATORY COMPONENTS OF SENSORY TRANSDUCTION SYSTEM"/>
    <property type="match status" value="1"/>
</dbReference>
<accession>A0ABV2QTI9</accession>
<feature type="domain" description="GGDEF" evidence="5">
    <location>
        <begin position="268"/>
        <end position="399"/>
    </location>
</feature>
<dbReference type="SUPFAM" id="SSF55073">
    <property type="entry name" value="Nucleotide cyclase"/>
    <property type="match status" value="1"/>
</dbReference>
<comment type="caution">
    <text evidence="6">The sequence shown here is derived from an EMBL/GenBank/DDBJ whole genome shotgun (WGS) entry which is preliminary data.</text>
</comment>
<evidence type="ECO:0000259" key="5">
    <source>
        <dbReference type="PROSITE" id="PS50887"/>
    </source>
</evidence>
<evidence type="ECO:0000256" key="4">
    <source>
        <dbReference type="SAM" id="Phobius"/>
    </source>
</evidence>
<evidence type="ECO:0000256" key="2">
    <source>
        <dbReference type="ARBA" id="ARBA00034247"/>
    </source>
</evidence>
<comment type="catalytic activity">
    <reaction evidence="2">
        <text>2 GTP = 3',3'-c-di-GMP + 2 diphosphate</text>
        <dbReference type="Rhea" id="RHEA:24898"/>
        <dbReference type="ChEBI" id="CHEBI:33019"/>
        <dbReference type="ChEBI" id="CHEBI:37565"/>
        <dbReference type="ChEBI" id="CHEBI:58805"/>
        <dbReference type="EC" id="2.7.7.65"/>
    </reaction>
</comment>
<protein>
    <recommendedName>
        <fullName evidence="1">diguanylate cyclase</fullName>
        <ecNumber evidence="1">2.7.7.65</ecNumber>
    </recommendedName>
</protein>
<dbReference type="EMBL" id="JBEPSM010000001">
    <property type="protein sequence ID" value="MET4632346.1"/>
    <property type="molecule type" value="Genomic_DNA"/>
</dbReference>
<organism evidence="6 7">
    <name type="scientific">Kaistia defluvii</name>
    <dbReference type="NCBI Taxonomy" id="410841"/>
    <lineage>
        <taxon>Bacteria</taxon>
        <taxon>Pseudomonadati</taxon>
        <taxon>Pseudomonadota</taxon>
        <taxon>Alphaproteobacteria</taxon>
        <taxon>Hyphomicrobiales</taxon>
        <taxon>Kaistiaceae</taxon>
        <taxon>Kaistia</taxon>
    </lineage>
</organism>
<feature type="transmembrane region" description="Helical" evidence="4">
    <location>
        <begin position="212"/>
        <end position="232"/>
    </location>
</feature>
<feature type="region of interest" description="Disordered" evidence="3">
    <location>
        <begin position="398"/>
        <end position="418"/>
    </location>
</feature>
<dbReference type="InterPro" id="IPR043128">
    <property type="entry name" value="Rev_trsase/Diguanyl_cyclase"/>
</dbReference>
<keyword evidence="7" id="KW-1185">Reference proteome</keyword>
<gene>
    <name evidence="6" type="ORF">ABIE08_000259</name>
</gene>
<feature type="transmembrane region" description="Helical" evidence="4">
    <location>
        <begin position="28"/>
        <end position="50"/>
    </location>
</feature>
<dbReference type="EC" id="2.7.7.65" evidence="1"/>
<dbReference type="Gene3D" id="3.30.70.270">
    <property type="match status" value="1"/>
</dbReference>
<dbReference type="SMART" id="SM00267">
    <property type="entry name" value="GGDEF"/>
    <property type="match status" value="1"/>
</dbReference>
<dbReference type="Pfam" id="PF00990">
    <property type="entry name" value="GGDEF"/>
    <property type="match status" value="1"/>
</dbReference>
<feature type="transmembrane region" description="Helical" evidence="4">
    <location>
        <begin position="84"/>
        <end position="104"/>
    </location>
</feature>
<keyword evidence="4" id="KW-0812">Transmembrane</keyword>
<dbReference type="NCBIfam" id="TIGR00254">
    <property type="entry name" value="GGDEF"/>
    <property type="match status" value="1"/>
</dbReference>
<evidence type="ECO:0000313" key="6">
    <source>
        <dbReference type="EMBL" id="MET4632346.1"/>
    </source>
</evidence>
<dbReference type="PANTHER" id="PTHR45138:SF9">
    <property type="entry name" value="DIGUANYLATE CYCLASE DGCM-RELATED"/>
    <property type="match status" value="1"/>
</dbReference>
<feature type="transmembrane region" description="Helical" evidence="4">
    <location>
        <begin position="170"/>
        <end position="192"/>
    </location>
</feature>